<dbReference type="STRING" id="658167.SAMN04488135_103189"/>
<evidence type="ECO:0000313" key="5">
    <source>
        <dbReference type="EMBL" id="SHH42236.1"/>
    </source>
</evidence>
<dbReference type="Proteomes" id="UP000184226">
    <property type="component" value="Unassembled WGS sequence"/>
</dbReference>
<evidence type="ECO:0000313" key="6">
    <source>
        <dbReference type="Proteomes" id="UP000184226"/>
    </source>
</evidence>
<dbReference type="PANTHER" id="PTHR43179:SF12">
    <property type="entry name" value="GALACTOFURANOSYLTRANSFERASE GLFT2"/>
    <property type="match status" value="1"/>
</dbReference>
<protein>
    <submittedName>
        <fullName evidence="5">Glycosyltransferase, GT2 family</fullName>
    </submittedName>
</protein>
<dbReference type="InterPro" id="IPR001173">
    <property type="entry name" value="Glyco_trans_2-like"/>
</dbReference>
<feature type="domain" description="Glycosyltransferase 2-like" evidence="4">
    <location>
        <begin position="23"/>
        <end position="180"/>
    </location>
</feature>
<dbReference type="Gene3D" id="3.90.550.10">
    <property type="entry name" value="Spore Coat Polysaccharide Biosynthesis Protein SpsA, Chain A"/>
    <property type="match status" value="1"/>
</dbReference>
<accession>A0A1M5SUP4</accession>
<reference evidence="5 6" key="1">
    <citation type="submission" date="2016-11" db="EMBL/GenBank/DDBJ databases">
        <authorList>
            <person name="Jaros S."/>
            <person name="Januszkiewicz K."/>
            <person name="Wedrychowicz H."/>
        </authorList>
    </citation>
    <scope>NUCLEOTIDE SEQUENCE [LARGE SCALE GENOMIC DNA]</scope>
    <source>
        <strain evidence="5 6">CGMCC 1.10190</strain>
    </source>
</reference>
<dbReference type="Pfam" id="PF00535">
    <property type="entry name" value="Glycos_transf_2"/>
    <property type="match status" value="1"/>
</dbReference>
<organism evidence="5 6">
    <name type="scientific">Pollutimonas bauzanensis</name>
    <dbReference type="NCBI Taxonomy" id="658167"/>
    <lineage>
        <taxon>Bacteria</taxon>
        <taxon>Pseudomonadati</taxon>
        <taxon>Pseudomonadota</taxon>
        <taxon>Betaproteobacteria</taxon>
        <taxon>Burkholderiales</taxon>
        <taxon>Alcaligenaceae</taxon>
        <taxon>Pollutimonas</taxon>
    </lineage>
</organism>
<name>A0A1M5SUP4_9BURK</name>
<keyword evidence="2" id="KW-0328">Glycosyltransferase</keyword>
<dbReference type="AlphaFoldDB" id="A0A1M5SUP4"/>
<sequence>MLDVTVSTGATDEMETTAAGRATIVVLTHNRRVQVLSTLEYLVRLPGRWPVVVVDNGSSDGSAAAIASRFPFVMLIRAKRNLGAAARNIGVAYARTPYVAFCDDDTQWEPGALERAVDLLDDTPTVAVVSACVQVGAMRRPDPACLSMARSPLAREHLPGPQLLGFMAGACVMRTRAFYEVGGYWPPFFIGGEEALMALDLVEKGWRIVYANDVITRHFPSVLRDSRLRERLLIRNAIWVAWMRRPLRAAWHETSVQWRAARARGIAWPTMLQMILGLPRALRYRRVISPAVESMRAMLDLAAVSPAPPGPDRHAA</sequence>
<evidence type="ECO:0000256" key="1">
    <source>
        <dbReference type="ARBA" id="ARBA00006739"/>
    </source>
</evidence>
<evidence type="ECO:0000259" key="4">
    <source>
        <dbReference type="Pfam" id="PF00535"/>
    </source>
</evidence>
<comment type="similarity">
    <text evidence="1">Belongs to the glycosyltransferase 2 family.</text>
</comment>
<proteinExistence type="inferred from homology"/>
<evidence type="ECO:0000256" key="2">
    <source>
        <dbReference type="ARBA" id="ARBA00022676"/>
    </source>
</evidence>
<keyword evidence="6" id="KW-1185">Reference proteome</keyword>
<evidence type="ECO:0000256" key="3">
    <source>
        <dbReference type="ARBA" id="ARBA00022679"/>
    </source>
</evidence>
<dbReference type="EMBL" id="FQXE01000003">
    <property type="protein sequence ID" value="SHH42236.1"/>
    <property type="molecule type" value="Genomic_DNA"/>
</dbReference>
<dbReference type="PANTHER" id="PTHR43179">
    <property type="entry name" value="RHAMNOSYLTRANSFERASE WBBL"/>
    <property type="match status" value="1"/>
</dbReference>
<keyword evidence="3 5" id="KW-0808">Transferase</keyword>
<dbReference type="InterPro" id="IPR029044">
    <property type="entry name" value="Nucleotide-diphossugar_trans"/>
</dbReference>
<dbReference type="GO" id="GO:0016757">
    <property type="term" value="F:glycosyltransferase activity"/>
    <property type="evidence" value="ECO:0007669"/>
    <property type="project" value="UniProtKB-KW"/>
</dbReference>
<gene>
    <name evidence="5" type="ORF">SAMN04488135_103189</name>
</gene>
<dbReference type="SUPFAM" id="SSF53448">
    <property type="entry name" value="Nucleotide-diphospho-sugar transferases"/>
    <property type="match status" value="1"/>
</dbReference>